<sequence length="1588" mass="188218">MSYVEHGPRIFLTSKHNSGTPLIYGDYVLPKKRLEGRLKLHDSCSDIRAWSPNSLENSRYFRELNEHDSSIGKIIPFNVVIDNIIQLNSETQNKLQAVKRELKKYKSLRLTPEQEEELRNLNYISKVKSQKNNYTTGLLKDAFFNMSKSGPVIHSNSYLSIHIPCERNLQNKQNASTITNHNQLYSLTAFDSSLKNYNLISSCRSILKSFPISEYSEKTSSWIEYVDVALQVEKETRDVEVQINDQVDKYLNKTITVSTMSQTSFTSKSSDEDNSVVDLDKSSTQTNNHEEQSFECDASCSDSSQDIESPTESDTEIGTESDFDRHNSIHKGIIIQKDSEIIVLKNELCVRDAELEELRDMNKHLEILLKEKESFIHTQQENLKANHERNYEIEDLKQKLHGYKCLMEQLKQDLNEKCESCYLYSQEIEKLQLCIKETITLRLEKESLLKKVQDMEELAKNYNESLEQLKNVLKERDELKKQNYEQHCLLTDQEEKLNQLLKVIKELSIKYNEQMETNDTMEILKTEIQNKDIKISQYQEQLVSMKQDISDFFNNIKYILNNLEELNDVCEEVCSCTKCNLDIGEEANNILYNINIIMTRFQSYKIERQNYLQQIGDLEHYIKNNKQQNYSNQNLKNIICEEFFDDSKEDSKNIIKDNIVLFDVRQNENNSSELELDTSSPNNSFNNTNLLNETINNFDSHEFQKEYDNYMIKLSRNDNIDKIEKEIIKYFTHFIIKLRSLTQKLQIYVEIERPVMIKQTYYFYEILKDTQSAINMSQDIISKKQVISDLYNQHKEEQIKYNSYIKELPSDLLQIQNKINEFIEEILYQLLNEILYTEKKHLCDEKINRAIETYLKSCINKISTILQGAGDRHIQIIERIGEQQKELRRKDVEIAQLKKEMAQQQRGEGDCLKEEKFENNIKEQLSKMIIDLNKKDDLILKLEGQVEIFKNELSIYNKDCNTLKKENKNLENIKNRLSKECQQSKKQLIMKNKQIKNLSQKVHEFLETKNLNTVLENKIKEIEKRLIDLQLENNELKKNNIQANMIISTKDKTIISLKSNIDKTDNILSQKVAEYENTMEGKHCEILKLENENKLLNEKVKDMEHKLMEMNLTIISLTEQNDKINIIYTMQENLTKLDKNEKKLKIELNNLRSQLISDQNNNKKLDISLDAFLRENEILKKDVEYWKNEISELSTRLRNEMIEGNLKNKLYALSNKIYERLLNLKKLPNLEESSNIKNLQDKYIIIHQDREIELTIDNINEDFKQKYNDQKREIKENEIEEIDIQLLNNVNIKDELLKNNYITFERFDSLQDNNVNTKYKEKNITNEHNVNQNKMENKDFEIKHPKEVIKHLVQENDDLRTILKSQMEEYQDKLILMKKNYDSSLNALCERHKANIEILQKQFEDDIKNEKVFDSENWLLSLNMKELMELHERINIIINNSTNIIHMENVNQCLSDNGVQEQFYTKLNEPEKKFQILSMNEEESMYNKMMSSIVKEKTSHLQNQWQFKSFNDTQKYPILQTQDYKFNLEHNFGYFNGEEKSLELENKYEKEKQMEKDSTFDKQRWSFINQCSAYHKLSNIHEYIKTTD</sequence>
<evidence type="ECO:0000313" key="4">
    <source>
        <dbReference type="Proteomes" id="UP000242457"/>
    </source>
</evidence>
<evidence type="ECO:0000256" key="2">
    <source>
        <dbReference type="SAM" id="MobiDB-lite"/>
    </source>
</evidence>
<feature type="coiled-coil region" evidence="1">
    <location>
        <begin position="946"/>
        <end position="1039"/>
    </location>
</feature>
<organism evidence="3 4">
    <name type="scientific">Apis cerana cerana</name>
    <name type="common">Oriental honeybee</name>
    <dbReference type="NCBI Taxonomy" id="94128"/>
    <lineage>
        <taxon>Eukaryota</taxon>
        <taxon>Metazoa</taxon>
        <taxon>Ecdysozoa</taxon>
        <taxon>Arthropoda</taxon>
        <taxon>Hexapoda</taxon>
        <taxon>Insecta</taxon>
        <taxon>Pterygota</taxon>
        <taxon>Neoptera</taxon>
        <taxon>Endopterygota</taxon>
        <taxon>Hymenoptera</taxon>
        <taxon>Apocrita</taxon>
        <taxon>Aculeata</taxon>
        <taxon>Apoidea</taxon>
        <taxon>Anthophila</taxon>
        <taxon>Apidae</taxon>
        <taxon>Apis</taxon>
    </lineage>
</organism>
<protein>
    <submittedName>
        <fullName evidence="3">Uncharacterized protein</fullName>
    </submittedName>
</protein>
<feature type="coiled-coil region" evidence="1">
    <location>
        <begin position="351"/>
        <end position="413"/>
    </location>
</feature>
<feature type="coiled-coil region" evidence="1">
    <location>
        <begin position="445"/>
        <end position="548"/>
    </location>
</feature>
<feature type="coiled-coil region" evidence="1">
    <location>
        <begin position="81"/>
        <end position="108"/>
    </location>
</feature>
<dbReference type="STRING" id="94128.A0A2A3EBP3"/>
<feature type="coiled-coil region" evidence="1">
    <location>
        <begin position="1072"/>
        <end position="1196"/>
    </location>
</feature>
<reference evidence="3 4" key="1">
    <citation type="submission" date="2014-07" db="EMBL/GenBank/DDBJ databases">
        <title>Genomic and transcriptomic analysis on Apis cerana provide comprehensive insights into honey bee biology.</title>
        <authorList>
            <person name="Diao Q."/>
            <person name="Sun L."/>
            <person name="Zheng H."/>
            <person name="Zheng H."/>
            <person name="Xu S."/>
            <person name="Wang S."/>
            <person name="Zeng Z."/>
            <person name="Hu F."/>
            <person name="Su S."/>
            <person name="Wu J."/>
        </authorList>
    </citation>
    <scope>NUCLEOTIDE SEQUENCE [LARGE SCALE GENOMIC DNA]</scope>
    <source>
        <tissue evidence="3">Pupae without intestine</tissue>
    </source>
</reference>
<evidence type="ECO:0000256" key="1">
    <source>
        <dbReference type="SAM" id="Coils"/>
    </source>
</evidence>
<feature type="compositionally biased region" description="Acidic residues" evidence="2">
    <location>
        <begin position="309"/>
        <end position="321"/>
    </location>
</feature>
<gene>
    <name evidence="3" type="ORF">APICC_00452</name>
</gene>
<accession>A0A2A3EBP3</accession>
<evidence type="ECO:0000313" key="3">
    <source>
        <dbReference type="EMBL" id="PBC28471.1"/>
    </source>
</evidence>
<keyword evidence="1" id="KW-0175">Coiled coil</keyword>
<dbReference type="OrthoDB" id="10255522at2759"/>
<feature type="region of interest" description="Disordered" evidence="2">
    <location>
        <begin position="262"/>
        <end position="323"/>
    </location>
</feature>
<feature type="coiled-coil region" evidence="1">
    <location>
        <begin position="880"/>
        <end position="907"/>
    </location>
</feature>
<proteinExistence type="predicted"/>
<keyword evidence="4" id="KW-1185">Reference proteome</keyword>
<dbReference type="Proteomes" id="UP000242457">
    <property type="component" value="Unassembled WGS sequence"/>
</dbReference>
<dbReference type="EMBL" id="KZ288311">
    <property type="protein sequence ID" value="PBC28471.1"/>
    <property type="molecule type" value="Genomic_DNA"/>
</dbReference>
<name>A0A2A3EBP3_APICC</name>